<feature type="domain" description="Mannose-6-phosphate isomerase cupin" evidence="8">
    <location>
        <begin position="248"/>
        <end position="316"/>
    </location>
</feature>
<dbReference type="OrthoDB" id="9808275at2"/>
<feature type="binding site" evidence="5">
    <location>
        <position position="120"/>
    </location>
    <ligand>
        <name>Zn(2+)</name>
        <dbReference type="ChEBI" id="CHEBI:29105"/>
    </ligand>
</feature>
<organism evidence="9 10">
    <name type="scientific">Marixanthomonas spongiae</name>
    <dbReference type="NCBI Taxonomy" id="2174845"/>
    <lineage>
        <taxon>Bacteria</taxon>
        <taxon>Pseudomonadati</taxon>
        <taxon>Bacteroidota</taxon>
        <taxon>Flavobacteriia</taxon>
        <taxon>Flavobacteriales</taxon>
        <taxon>Flavobacteriaceae</taxon>
        <taxon>Marixanthomonas</taxon>
    </lineage>
</organism>
<keyword evidence="9" id="KW-0413">Isomerase</keyword>
<feature type="active site" evidence="6">
    <location>
        <position position="198"/>
    </location>
</feature>
<evidence type="ECO:0000256" key="4">
    <source>
        <dbReference type="ARBA" id="ARBA00030762"/>
    </source>
</evidence>
<feature type="domain" description="Phosphomannose isomerase type I catalytic" evidence="7">
    <location>
        <begin position="5"/>
        <end position="115"/>
    </location>
</feature>
<evidence type="ECO:0000256" key="2">
    <source>
        <dbReference type="ARBA" id="ARBA00022833"/>
    </source>
</evidence>
<dbReference type="Pfam" id="PF20511">
    <property type="entry name" value="PMI_typeI_cat"/>
    <property type="match status" value="1"/>
</dbReference>
<comment type="cofactor">
    <cofactor evidence="5">
        <name>Zn(2+)</name>
        <dbReference type="ChEBI" id="CHEBI:29105"/>
    </cofactor>
    <text evidence="5">Binds 1 zinc ion per subunit.</text>
</comment>
<gene>
    <name evidence="9" type="ORF">DDV96_03505</name>
</gene>
<dbReference type="PANTHER" id="PTHR42742">
    <property type="entry name" value="TRANSCRIPTIONAL REPRESSOR MPRA"/>
    <property type="match status" value="1"/>
</dbReference>
<dbReference type="EMBL" id="QEHR01000002">
    <property type="protein sequence ID" value="PVW16566.1"/>
    <property type="molecule type" value="Genomic_DNA"/>
</dbReference>
<evidence type="ECO:0000259" key="7">
    <source>
        <dbReference type="Pfam" id="PF20511"/>
    </source>
</evidence>
<evidence type="ECO:0000256" key="5">
    <source>
        <dbReference type="PIRSR" id="PIRSR036894-1"/>
    </source>
</evidence>
<comment type="caution">
    <text evidence="9">The sequence shown here is derived from an EMBL/GenBank/DDBJ whole genome shotgun (WGS) entry which is preliminary data.</text>
</comment>
<name>A0A2U0I633_9FLAO</name>
<evidence type="ECO:0000256" key="1">
    <source>
        <dbReference type="ARBA" id="ARBA00022723"/>
    </source>
</evidence>
<dbReference type="GO" id="GO:0008270">
    <property type="term" value="F:zinc ion binding"/>
    <property type="evidence" value="ECO:0007669"/>
    <property type="project" value="InterPro"/>
</dbReference>
<dbReference type="InterPro" id="IPR014710">
    <property type="entry name" value="RmlC-like_jellyroll"/>
</dbReference>
<dbReference type="Gene3D" id="2.60.120.10">
    <property type="entry name" value="Jelly Rolls"/>
    <property type="match status" value="2"/>
</dbReference>
<dbReference type="AlphaFoldDB" id="A0A2U0I633"/>
<dbReference type="PIRSF" id="PIRSF036894">
    <property type="entry name" value="PMI_Firm_short"/>
    <property type="match status" value="1"/>
</dbReference>
<dbReference type="InterPro" id="IPR011051">
    <property type="entry name" value="RmlC_Cupin_sf"/>
</dbReference>
<dbReference type="InterPro" id="IPR051804">
    <property type="entry name" value="Carb_Metab_Reg_Kinase/Isom"/>
</dbReference>
<protein>
    <recommendedName>
        <fullName evidence="3">Phosphohexomutase</fullName>
    </recommendedName>
    <alternativeName>
        <fullName evidence="4">Phosphomannose isomerase</fullName>
    </alternativeName>
</protein>
<dbReference type="CDD" id="cd07010">
    <property type="entry name" value="cupin_PMI_type_I_N_bac"/>
    <property type="match status" value="1"/>
</dbReference>
<dbReference type="GO" id="GO:0005975">
    <property type="term" value="P:carbohydrate metabolic process"/>
    <property type="evidence" value="ECO:0007669"/>
    <property type="project" value="InterPro"/>
</dbReference>
<keyword evidence="2 5" id="KW-0862">Zinc</keyword>
<dbReference type="SUPFAM" id="SSF51182">
    <property type="entry name" value="RmlC-like cupins"/>
    <property type="match status" value="1"/>
</dbReference>
<dbReference type="InterPro" id="IPR014628">
    <property type="entry name" value="Man6P_isomerase_Firm_short"/>
</dbReference>
<feature type="binding site" evidence="5">
    <location>
        <position position="178"/>
    </location>
    <ligand>
        <name>Zn(2+)</name>
        <dbReference type="ChEBI" id="CHEBI:29105"/>
    </ligand>
</feature>
<feature type="binding site" evidence="5">
    <location>
        <position position="103"/>
    </location>
    <ligand>
        <name>Zn(2+)</name>
        <dbReference type="ChEBI" id="CHEBI:29105"/>
    </ligand>
</feature>
<dbReference type="GO" id="GO:0004476">
    <property type="term" value="F:mannose-6-phosphate isomerase activity"/>
    <property type="evidence" value="ECO:0007669"/>
    <property type="project" value="InterPro"/>
</dbReference>
<evidence type="ECO:0000259" key="8">
    <source>
        <dbReference type="Pfam" id="PF21621"/>
    </source>
</evidence>
<dbReference type="Pfam" id="PF21621">
    <property type="entry name" value="MPI_cupin_dom"/>
    <property type="match status" value="1"/>
</dbReference>
<keyword evidence="1 5" id="KW-0479">Metal-binding</keyword>
<dbReference type="InterPro" id="IPR049071">
    <property type="entry name" value="MPI_cupin_dom"/>
</dbReference>
<dbReference type="PANTHER" id="PTHR42742:SF3">
    <property type="entry name" value="FRUCTOKINASE"/>
    <property type="match status" value="1"/>
</dbReference>
<proteinExistence type="predicted"/>
<keyword evidence="10" id="KW-1185">Reference proteome</keyword>
<dbReference type="InterPro" id="IPR046457">
    <property type="entry name" value="PMI_typeI_cat"/>
</dbReference>
<dbReference type="Proteomes" id="UP000245962">
    <property type="component" value="Unassembled WGS sequence"/>
</dbReference>
<accession>A0A2U0I633</accession>
<evidence type="ECO:0000313" key="9">
    <source>
        <dbReference type="EMBL" id="PVW16566.1"/>
    </source>
</evidence>
<sequence length="322" mass="36300">MYPLKFTPILKEKVWGGTKLARFFNKDESDNNQHIGESWEISGLEDAVSTVSNGALKKQGLSKLIARYKAELVGEKVYTRFGDTFPLLFKFIDAHQDLSVQVHPGDELAKKRHDSFGKTEVWYIVNAEKDARLILGFNTPMTETRYLKFLSEGKISDILHEEPVTAGNAFFIAPGTVHAIGKGILLAEIQQTSDITYRIYDWDRPDINGNMRTLHTDLAKDAISYNNIEAKIAYTDTEDKIIPLKSLPYFETNKLNLTKRFKRDLKKIDSFVVYMCTDGEAVLQTETGSETIKKGETVLIPACFASIIIDSTSATLLEVYIP</sequence>
<evidence type="ECO:0000256" key="3">
    <source>
        <dbReference type="ARBA" id="ARBA00029741"/>
    </source>
</evidence>
<evidence type="ECO:0000256" key="6">
    <source>
        <dbReference type="PIRSR" id="PIRSR036894-2"/>
    </source>
</evidence>
<reference evidence="9 10" key="1">
    <citation type="submission" date="2018-04" db="EMBL/GenBank/DDBJ databases">
        <title>Marixanthomonas spongiae HN-E44 sp. nov., isolated from a marine sponge.</title>
        <authorList>
            <person name="Luo L."/>
            <person name="Zhuang L."/>
        </authorList>
    </citation>
    <scope>NUCLEOTIDE SEQUENCE [LARGE SCALE GENOMIC DNA]</scope>
    <source>
        <strain evidence="9 10">HN-E44</strain>
    </source>
</reference>
<evidence type="ECO:0000313" key="10">
    <source>
        <dbReference type="Proteomes" id="UP000245962"/>
    </source>
</evidence>